<evidence type="ECO:0000256" key="4">
    <source>
        <dbReference type="ARBA" id="ARBA00022679"/>
    </source>
</evidence>
<evidence type="ECO:0000256" key="3">
    <source>
        <dbReference type="ARBA" id="ARBA00012054"/>
    </source>
</evidence>
<comment type="similarity">
    <text evidence="2 9">Belongs to the gluconokinase GntK/GntV family.</text>
</comment>
<dbReference type="RefSeq" id="WP_198415617.1">
    <property type="nucleotide sequence ID" value="NZ_BKAC01000016.1"/>
</dbReference>
<keyword evidence="7 9" id="KW-0067">ATP-binding</keyword>
<dbReference type="PANTHER" id="PTHR43442:SF3">
    <property type="entry name" value="GLUCONOKINASE-RELATED"/>
    <property type="match status" value="1"/>
</dbReference>
<keyword evidence="11" id="KW-1185">Reference proteome</keyword>
<dbReference type="Gene3D" id="3.40.50.300">
    <property type="entry name" value="P-loop containing nucleotide triphosphate hydrolases"/>
    <property type="match status" value="1"/>
</dbReference>
<comment type="caution">
    <text evidence="10">The sequence shown here is derived from an EMBL/GenBank/DDBJ whole genome shotgun (WGS) entry which is preliminary data.</text>
</comment>
<reference evidence="10 11" key="1">
    <citation type="submission" date="2016-10" db="EMBL/GenBank/DDBJ databases">
        <authorList>
            <person name="Varghese N."/>
            <person name="Submissions S."/>
        </authorList>
    </citation>
    <scope>NUCLEOTIDE SEQUENCE [LARGE SCALE GENOMIC DNA]</scope>
    <source>
        <strain evidence="10 11">GMCC 1.11211</strain>
    </source>
</reference>
<dbReference type="CDD" id="cd02021">
    <property type="entry name" value="GntK"/>
    <property type="match status" value="1"/>
</dbReference>
<keyword evidence="5 9" id="KW-0547">Nucleotide-binding</keyword>
<protein>
    <recommendedName>
        <fullName evidence="3 9">Gluconokinase</fullName>
        <ecNumber evidence="3 9">2.7.1.12</ecNumber>
    </recommendedName>
</protein>
<organism evidence="10 11">
    <name type="scientific">Cryobacterium levicorallinum</name>
    <dbReference type="NCBI Taxonomy" id="995038"/>
    <lineage>
        <taxon>Bacteria</taxon>
        <taxon>Bacillati</taxon>
        <taxon>Actinomycetota</taxon>
        <taxon>Actinomycetes</taxon>
        <taxon>Micrococcales</taxon>
        <taxon>Microbacteriaceae</taxon>
        <taxon>Cryobacterium</taxon>
    </lineage>
</organism>
<dbReference type="EMBL" id="FOPW01000015">
    <property type="protein sequence ID" value="SFH79656.1"/>
    <property type="molecule type" value="Genomic_DNA"/>
</dbReference>
<evidence type="ECO:0000313" key="10">
    <source>
        <dbReference type="EMBL" id="SFH79656.1"/>
    </source>
</evidence>
<sequence>MNRDFAACPPIAVMGVSGSGKSTIARMLAIELHVPFVEADDLHPTENKDRMRQGLPLDDEHRRPWLRTVAEHLQVAAIEQGTAVAACSALKRAHRDVLREVIPSVFFVYLAGRQDEIAERISDRKHEFMPASLLGSQFDALEAPGDDEEHLKVSISPAPAQIVFEIVAHLSSRFGRTPHGALSDSDHAGLRRTV</sequence>
<name>A0ABY1EGS7_9MICO</name>
<dbReference type="EC" id="2.7.1.12" evidence="3 9"/>
<evidence type="ECO:0000313" key="11">
    <source>
        <dbReference type="Proteomes" id="UP000199681"/>
    </source>
</evidence>
<dbReference type="Proteomes" id="UP000199681">
    <property type="component" value="Unassembled WGS sequence"/>
</dbReference>
<keyword evidence="4 9" id="KW-0808">Transferase</keyword>
<dbReference type="InterPro" id="IPR027417">
    <property type="entry name" value="P-loop_NTPase"/>
</dbReference>
<dbReference type="Pfam" id="PF13671">
    <property type="entry name" value="AAA_33"/>
    <property type="match status" value="1"/>
</dbReference>
<evidence type="ECO:0000256" key="2">
    <source>
        <dbReference type="ARBA" id="ARBA00008420"/>
    </source>
</evidence>
<dbReference type="NCBIfam" id="TIGR01313">
    <property type="entry name" value="therm_gnt_kin"/>
    <property type="match status" value="1"/>
</dbReference>
<evidence type="ECO:0000256" key="6">
    <source>
        <dbReference type="ARBA" id="ARBA00022777"/>
    </source>
</evidence>
<dbReference type="PANTHER" id="PTHR43442">
    <property type="entry name" value="GLUCONOKINASE-RELATED"/>
    <property type="match status" value="1"/>
</dbReference>
<evidence type="ECO:0000256" key="9">
    <source>
        <dbReference type="RuleBase" id="RU363066"/>
    </source>
</evidence>
<dbReference type="InterPro" id="IPR006001">
    <property type="entry name" value="Therm_gnt_kin"/>
</dbReference>
<evidence type="ECO:0000256" key="1">
    <source>
        <dbReference type="ARBA" id="ARBA00004761"/>
    </source>
</evidence>
<comment type="pathway">
    <text evidence="1">Carbohydrate acid metabolism.</text>
</comment>
<dbReference type="SUPFAM" id="SSF52540">
    <property type="entry name" value="P-loop containing nucleoside triphosphate hydrolases"/>
    <property type="match status" value="1"/>
</dbReference>
<evidence type="ECO:0000256" key="8">
    <source>
        <dbReference type="ARBA" id="ARBA00048090"/>
    </source>
</evidence>
<proteinExistence type="inferred from homology"/>
<comment type="catalytic activity">
    <reaction evidence="8 9">
        <text>D-gluconate + ATP = 6-phospho-D-gluconate + ADP + H(+)</text>
        <dbReference type="Rhea" id="RHEA:19433"/>
        <dbReference type="ChEBI" id="CHEBI:15378"/>
        <dbReference type="ChEBI" id="CHEBI:18391"/>
        <dbReference type="ChEBI" id="CHEBI:30616"/>
        <dbReference type="ChEBI" id="CHEBI:58759"/>
        <dbReference type="ChEBI" id="CHEBI:456216"/>
        <dbReference type="EC" id="2.7.1.12"/>
    </reaction>
</comment>
<evidence type="ECO:0000256" key="7">
    <source>
        <dbReference type="ARBA" id="ARBA00022840"/>
    </source>
</evidence>
<evidence type="ECO:0000256" key="5">
    <source>
        <dbReference type="ARBA" id="ARBA00022741"/>
    </source>
</evidence>
<keyword evidence="6 9" id="KW-0418">Kinase</keyword>
<gene>
    <name evidence="10" type="ORF">SAMN05216274_11563</name>
</gene>
<accession>A0ABY1EGS7</accession>